<keyword evidence="2" id="KW-1185">Reference proteome</keyword>
<dbReference type="Proteomes" id="UP000255230">
    <property type="component" value="Unassembled WGS sequence"/>
</dbReference>
<dbReference type="AlphaFoldDB" id="A0A378QVR6"/>
<dbReference type="GeneID" id="35779488"/>
<gene>
    <name evidence="1" type="ORF">NCTC10465_02413</name>
</gene>
<organism evidence="1 2">
    <name type="scientific">Faucicola osloensis</name>
    <name type="common">Moraxella osloensis</name>
    <dbReference type="NCBI Taxonomy" id="34062"/>
    <lineage>
        <taxon>Bacteria</taxon>
        <taxon>Pseudomonadati</taxon>
        <taxon>Pseudomonadota</taxon>
        <taxon>Gammaproteobacteria</taxon>
        <taxon>Moraxellales</taxon>
        <taxon>Moraxellaceae</taxon>
        <taxon>Faucicola</taxon>
    </lineage>
</organism>
<accession>A0A378QVR6</accession>
<dbReference type="KEGG" id="mos:AXE82_11520"/>
<sequence>MQDEKFINQLSESLLAYQEHNGKTVKYISHSHDDILNYIRFDQLLQKLADTKISFTEKKNQIREYLNTNNIYLYYMSRSSGVHSVPYLSKTLEEVIPYNNKEYTPHINAYFRWLDSLKDLKLDSLFTGRDLAKSPNAIENEILMLDSLFEELQSEATKADFKKAIKAFHRSNRNLKSYMTDLIAYKANLLLIRLDLGFNKDYIDKTKWSAYENLATENQITNNADSTTDAEATEVKTHLEKRIDLENMLLEQNLRLIKDYRAKFFRI</sequence>
<protein>
    <submittedName>
        <fullName evidence="1">Uncharacterized protein</fullName>
    </submittedName>
</protein>
<name>A0A378QVR6_FAUOS</name>
<reference evidence="1 2" key="1">
    <citation type="submission" date="2018-06" db="EMBL/GenBank/DDBJ databases">
        <authorList>
            <consortium name="Pathogen Informatics"/>
            <person name="Doyle S."/>
        </authorList>
    </citation>
    <scope>NUCLEOTIDE SEQUENCE [LARGE SCALE GENOMIC DNA]</scope>
    <source>
        <strain evidence="1 2">NCTC10465</strain>
    </source>
</reference>
<evidence type="ECO:0000313" key="1">
    <source>
        <dbReference type="EMBL" id="STZ04957.1"/>
    </source>
</evidence>
<proteinExistence type="predicted"/>
<dbReference type="EMBL" id="UGPY01000005">
    <property type="protein sequence ID" value="STZ04957.1"/>
    <property type="molecule type" value="Genomic_DNA"/>
</dbReference>
<evidence type="ECO:0000313" key="2">
    <source>
        <dbReference type="Proteomes" id="UP000255230"/>
    </source>
</evidence>
<dbReference type="RefSeq" id="WP_062335169.1">
    <property type="nucleotide sequence ID" value="NZ_CP014237.1"/>
</dbReference>